<feature type="transmembrane region" description="Helical" evidence="1">
    <location>
        <begin position="223"/>
        <end position="245"/>
    </location>
</feature>
<evidence type="ECO:0000313" key="5">
    <source>
        <dbReference type="Proteomes" id="UP000801492"/>
    </source>
</evidence>
<organism evidence="4 5">
    <name type="scientific">Ignelater luminosus</name>
    <name type="common">Cucubano</name>
    <name type="synonym">Pyrophorus luminosus</name>
    <dbReference type="NCBI Taxonomy" id="2038154"/>
    <lineage>
        <taxon>Eukaryota</taxon>
        <taxon>Metazoa</taxon>
        <taxon>Ecdysozoa</taxon>
        <taxon>Arthropoda</taxon>
        <taxon>Hexapoda</taxon>
        <taxon>Insecta</taxon>
        <taxon>Pterygota</taxon>
        <taxon>Neoptera</taxon>
        <taxon>Endopterygota</taxon>
        <taxon>Coleoptera</taxon>
        <taxon>Polyphaga</taxon>
        <taxon>Elateriformia</taxon>
        <taxon>Elateroidea</taxon>
        <taxon>Elateridae</taxon>
        <taxon>Agrypninae</taxon>
        <taxon>Pyrophorini</taxon>
        <taxon>Ignelater</taxon>
    </lineage>
</organism>
<reference evidence="4" key="1">
    <citation type="submission" date="2019-08" db="EMBL/GenBank/DDBJ databases">
        <title>The genome of the North American firefly Photinus pyralis.</title>
        <authorList>
            <consortium name="Photinus pyralis genome working group"/>
            <person name="Fallon T.R."/>
            <person name="Sander Lower S.E."/>
            <person name="Weng J.-K."/>
        </authorList>
    </citation>
    <scope>NUCLEOTIDE SEQUENCE</scope>
    <source>
        <strain evidence="4">TRF0915ILg1</strain>
        <tissue evidence="4">Whole body</tissue>
    </source>
</reference>
<protein>
    <recommendedName>
        <fullName evidence="6">Nose resistant-to-fluoxetine protein N-terminal domain-containing protein</fullName>
    </recommendedName>
</protein>
<keyword evidence="5" id="KW-1185">Reference proteome</keyword>
<dbReference type="EMBL" id="VTPC01083731">
    <property type="protein sequence ID" value="KAF2887396.1"/>
    <property type="molecule type" value="Genomic_DNA"/>
</dbReference>
<dbReference type="InterPro" id="IPR006621">
    <property type="entry name" value="Nose-resist-to-fluoxetine_N"/>
</dbReference>
<feature type="transmembrane region" description="Helical" evidence="1">
    <location>
        <begin position="397"/>
        <end position="420"/>
    </location>
</feature>
<keyword evidence="1" id="KW-0812">Transmembrane</keyword>
<evidence type="ECO:0000256" key="1">
    <source>
        <dbReference type="SAM" id="Phobius"/>
    </source>
</evidence>
<accession>A0A8K0CLU8</accession>
<dbReference type="Pfam" id="PF20146">
    <property type="entry name" value="NRF"/>
    <property type="match status" value="1"/>
</dbReference>
<dbReference type="Proteomes" id="UP000801492">
    <property type="component" value="Unassembled WGS sequence"/>
</dbReference>
<dbReference type="OrthoDB" id="118951at2759"/>
<gene>
    <name evidence="4" type="ORF">ILUMI_18777</name>
</gene>
<dbReference type="AlphaFoldDB" id="A0A8K0CLU8"/>
<evidence type="ECO:0000259" key="2">
    <source>
        <dbReference type="Pfam" id="PF01757"/>
    </source>
</evidence>
<proteinExistence type="predicted"/>
<keyword evidence="1" id="KW-1133">Transmembrane helix</keyword>
<feature type="non-terminal residue" evidence="4">
    <location>
        <position position="1"/>
    </location>
</feature>
<feature type="transmembrane region" description="Helical" evidence="1">
    <location>
        <begin position="355"/>
        <end position="377"/>
    </location>
</feature>
<sequence>FDAGSKIPSGIFTGNFVDLGFFEECVDTYDNATTAIISGKYCIGLMHFTNLHESSRLQLPQSPRSLLEAGVGLPSATCLPSACSTDDIEKIYEIFDIPSNFDEVLCQTKASQAKLDNGDIAMISFFVIVLGIMLCSTIYDVIITYLQKKPINPLFLAFSILTNGRKLIETTNNPNQISCIHGIRVLSMMWILIGHKYVIATNLPIRNYLYLSEFIEEPANMLIFNKFLAVDTFLVVGGIVLVYTFMGSMENKTKFNIISYYIHRYLRLTPLVAVVIGIYVTILKHFGSGPIWPNMVDILANPCKDYWYLALLYVQNFFLVGSEMCMVQAWYLSVDFQLILISPILLLPLKRWPRITLVVMGILAVCSSIAAFLSSWFLEITMNMFLDTDKYNDYKRYFYYAPWIRGSSWLIGLIVGYVIFKVKRKQFQFAVNKVSWIF</sequence>
<name>A0A8K0CLU8_IGNLU</name>
<feature type="transmembrane region" description="Helical" evidence="1">
    <location>
        <begin position="265"/>
        <end position="286"/>
    </location>
</feature>
<dbReference type="GO" id="GO:0016747">
    <property type="term" value="F:acyltransferase activity, transferring groups other than amino-acyl groups"/>
    <property type="evidence" value="ECO:0007669"/>
    <property type="project" value="InterPro"/>
</dbReference>
<dbReference type="PANTHER" id="PTHR11161:SF0">
    <property type="entry name" value="O-ACYLTRANSFERASE LIKE PROTEIN"/>
    <property type="match status" value="1"/>
</dbReference>
<evidence type="ECO:0000313" key="4">
    <source>
        <dbReference type="EMBL" id="KAF2887396.1"/>
    </source>
</evidence>
<evidence type="ECO:0000259" key="3">
    <source>
        <dbReference type="Pfam" id="PF20146"/>
    </source>
</evidence>
<dbReference type="InterPro" id="IPR052728">
    <property type="entry name" value="O2_lipid_transport_reg"/>
</dbReference>
<evidence type="ECO:0008006" key="6">
    <source>
        <dbReference type="Google" id="ProtNLM"/>
    </source>
</evidence>
<feature type="domain" description="Acyltransferase 3" evidence="2">
    <location>
        <begin position="179"/>
        <end position="428"/>
    </location>
</feature>
<feature type="domain" description="Nose resistant-to-fluoxetine protein N-terminal" evidence="3">
    <location>
        <begin position="1"/>
        <end position="91"/>
    </location>
</feature>
<feature type="transmembrane region" description="Helical" evidence="1">
    <location>
        <begin position="120"/>
        <end position="146"/>
    </location>
</feature>
<dbReference type="PANTHER" id="PTHR11161">
    <property type="entry name" value="O-ACYLTRANSFERASE"/>
    <property type="match status" value="1"/>
</dbReference>
<dbReference type="Pfam" id="PF01757">
    <property type="entry name" value="Acyl_transf_3"/>
    <property type="match status" value="1"/>
</dbReference>
<comment type="caution">
    <text evidence="4">The sequence shown here is derived from an EMBL/GenBank/DDBJ whole genome shotgun (WGS) entry which is preliminary data.</text>
</comment>
<keyword evidence="1" id="KW-0472">Membrane</keyword>
<dbReference type="InterPro" id="IPR002656">
    <property type="entry name" value="Acyl_transf_3_dom"/>
</dbReference>